<evidence type="ECO:0000256" key="1">
    <source>
        <dbReference type="ARBA" id="ARBA00022679"/>
    </source>
</evidence>
<dbReference type="PANTHER" id="PTHR46401">
    <property type="entry name" value="GLYCOSYLTRANSFERASE WBBK-RELATED"/>
    <property type="match status" value="1"/>
</dbReference>
<name>A0A1G7G486_9RHOB</name>
<gene>
    <name evidence="3" type="ORF">SAMN05421538_11244</name>
</gene>
<dbReference type="RefSeq" id="WP_090525172.1">
    <property type="nucleotide sequence ID" value="NZ_FNAH01000012.1"/>
</dbReference>
<proteinExistence type="predicted"/>
<dbReference type="Gene3D" id="3.40.50.2000">
    <property type="entry name" value="Glycogen Phosphorylase B"/>
    <property type="match status" value="2"/>
</dbReference>
<dbReference type="OrthoDB" id="7819717at2"/>
<dbReference type="GO" id="GO:0016757">
    <property type="term" value="F:glycosyltransferase activity"/>
    <property type="evidence" value="ECO:0007669"/>
    <property type="project" value="InterPro"/>
</dbReference>
<dbReference type="EMBL" id="FNAH01000012">
    <property type="protein sequence ID" value="SDE82829.1"/>
    <property type="molecule type" value="Genomic_DNA"/>
</dbReference>
<keyword evidence="4" id="KW-1185">Reference proteome</keyword>
<protein>
    <submittedName>
        <fullName evidence="3">Glycosyl transferases group 1</fullName>
    </submittedName>
</protein>
<dbReference type="STRING" id="591205.SAMN05421538_11244"/>
<dbReference type="Pfam" id="PF00534">
    <property type="entry name" value="Glycos_transf_1"/>
    <property type="match status" value="1"/>
</dbReference>
<dbReference type="PANTHER" id="PTHR46401:SF2">
    <property type="entry name" value="GLYCOSYLTRANSFERASE WBBK-RELATED"/>
    <property type="match status" value="1"/>
</dbReference>
<dbReference type="InterPro" id="IPR001296">
    <property type="entry name" value="Glyco_trans_1"/>
</dbReference>
<dbReference type="GO" id="GO:0009103">
    <property type="term" value="P:lipopolysaccharide biosynthetic process"/>
    <property type="evidence" value="ECO:0007669"/>
    <property type="project" value="TreeGrafter"/>
</dbReference>
<sequence>MKAFRQETARAPVGIVDPCSAAGYDLPDLGTGGLGGTEATVLRVAAALGSRFEITQYQQGRSNRHLSEAGKLRPLQDLDDAQNQAALIVINRWKVAIKLRKRHPATPIFLWLHVYPGRHNRKMAAALKAAGITVICVSETHARALAGFLGAEDVPPIRVIYDPLDDDLHPDATPRDPDLLLFASSPHKGLAEVFEQFAALRRDLPNLTLAVADPGYLRWDTGPVPEGVVFLGSLSHGALIRQMRRALCLFYPQTTFAETFGLVLAEANAVGTPVLVHDGLGANAEIVADATQRVDGHDPAQILGRIQAWRRAPPQVTANPAFRLGRVTGDWVQLLEHAAARHPEMEMVKST</sequence>
<evidence type="ECO:0000259" key="2">
    <source>
        <dbReference type="Pfam" id="PF00534"/>
    </source>
</evidence>
<feature type="domain" description="Glycosyl transferase family 1" evidence="2">
    <location>
        <begin position="185"/>
        <end position="301"/>
    </location>
</feature>
<dbReference type="Proteomes" id="UP000199344">
    <property type="component" value="Unassembled WGS sequence"/>
</dbReference>
<dbReference type="SUPFAM" id="SSF53756">
    <property type="entry name" value="UDP-Glycosyltransferase/glycogen phosphorylase"/>
    <property type="match status" value="1"/>
</dbReference>
<organism evidence="3 4">
    <name type="scientific">Paracoccus isoporae</name>
    <dbReference type="NCBI Taxonomy" id="591205"/>
    <lineage>
        <taxon>Bacteria</taxon>
        <taxon>Pseudomonadati</taxon>
        <taxon>Pseudomonadota</taxon>
        <taxon>Alphaproteobacteria</taxon>
        <taxon>Rhodobacterales</taxon>
        <taxon>Paracoccaceae</taxon>
        <taxon>Paracoccus</taxon>
    </lineage>
</organism>
<accession>A0A1G7G486</accession>
<evidence type="ECO:0000313" key="3">
    <source>
        <dbReference type="EMBL" id="SDE82829.1"/>
    </source>
</evidence>
<keyword evidence="1 3" id="KW-0808">Transferase</keyword>
<evidence type="ECO:0000313" key="4">
    <source>
        <dbReference type="Proteomes" id="UP000199344"/>
    </source>
</evidence>
<dbReference type="AlphaFoldDB" id="A0A1G7G486"/>
<reference evidence="3 4" key="1">
    <citation type="submission" date="2016-10" db="EMBL/GenBank/DDBJ databases">
        <authorList>
            <person name="de Groot N.N."/>
        </authorList>
    </citation>
    <scope>NUCLEOTIDE SEQUENCE [LARGE SCALE GENOMIC DNA]</scope>
    <source>
        <strain evidence="3 4">DSM 22220</strain>
    </source>
</reference>